<protein>
    <submittedName>
        <fullName evidence="2">Uncharacterized protein</fullName>
    </submittedName>
</protein>
<organism evidence="2">
    <name type="scientific">viral metagenome</name>
    <dbReference type="NCBI Taxonomy" id="1070528"/>
    <lineage>
        <taxon>unclassified sequences</taxon>
        <taxon>metagenomes</taxon>
        <taxon>organismal metagenomes</taxon>
    </lineage>
</organism>
<accession>A0A6C0DW75</accession>
<evidence type="ECO:0000313" key="2">
    <source>
        <dbReference type="EMBL" id="QHT20580.1"/>
    </source>
</evidence>
<feature type="region of interest" description="Disordered" evidence="1">
    <location>
        <begin position="17"/>
        <end position="36"/>
    </location>
</feature>
<dbReference type="AlphaFoldDB" id="A0A6C0DW75"/>
<reference evidence="2" key="1">
    <citation type="journal article" date="2020" name="Nature">
        <title>Giant virus diversity and host interactions through global metagenomics.</title>
        <authorList>
            <person name="Schulz F."/>
            <person name="Roux S."/>
            <person name="Paez-Espino D."/>
            <person name="Jungbluth S."/>
            <person name="Walsh D.A."/>
            <person name="Denef V.J."/>
            <person name="McMahon K.D."/>
            <person name="Konstantinidis K.T."/>
            <person name="Eloe-Fadrosh E.A."/>
            <person name="Kyrpides N.C."/>
            <person name="Woyke T."/>
        </authorList>
    </citation>
    <scope>NUCLEOTIDE SEQUENCE</scope>
    <source>
        <strain evidence="2">GVMAG-M-3300023174-68</strain>
    </source>
</reference>
<sequence length="222" mass="26200">MYRRKKLIIEKKDASTTTDNTTNYTTDYDDSDGYTETTETSEMTKKIPIKKSKPVVNRAVTFKSIVQSNYTKPVYGSKQDNLTLEEIKEKLEGYVSLKSINDKKVLTMLPLFKTWVRYYNVEKKQFRTGGLLMKVAYPEYITLVNTVNNVSWSVQLKDVIIYILHPDIAKQRIEENEEKRKEKSKETQVERKIEKQNEKKKEKVIKDKLYELYKKGELRKTT</sequence>
<name>A0A6C0DW75_9ZZZZ</name>
<dbReference type="EMBL" id="MN739679">
    <property type="protein sequence ID" value="QHT20580.1"/>
    <property type="molecule type" value="Genomic_DNA"/>
</dbReference>
<proteinExistence type="predicted"/>
<evidence type="ECO:0000256" key="1">
    <source>
        <dbReference type="SAM" id="MobiDB-lite"/>
    </source>
</evidence>
<feature type="compositionally biased region" description="Low complexity" evidence="1">
    <location>
        <begin position="17"/>
        <end position="26"/>
    </location>
</feature>
<feature type="region of interest" description="Disordered" evidence="1">
    <location>
        <begin position="175"/>
        <end position="199"/>
    </location>
</feature>